<dbReference type="InterPro" id="IPR003953">
    <property type="entry name" value="FAD-dep_OxRdtase_2_FAD-bd"/>
</dbReference>
<feature type="active site" description="Proton acceptor" evidence="13">
    <location>
        <position position="298"/>
    </location>
</feature>
<dbReference type="EC" id="1.3.5.1" evidence="4"/>
<evidence type="ECO:0000256" key="7">
    <source>
        <dbReference type="ARBA" id="ARBA00022630"/>
    </source>
</evidence>
<evidence type="ECO:0000256" key="3">
    <source>
        <dbReference type="ARBA" id="ARBA00008040"/>
    </source>
</evidence>
<feature type="domain" description="Fumarate reductase/succinate dehydrogenase flavoprotein-like C-terminal" evidence="15">
    <location>
        <begin position="463"/>
        <end position="589"/>
    </location>
</feature>
<sequence>MAASPRIIVVGGGLAGLSAVMKIAEAGGKVDLFSIVPVKRSHSVCAQGGINAAKNLKGEGDSTWAHFDDTIYGGDFLANQTPVKNMCDNGPAIIDLLDRMGVPFNRTPEGLLDFRRFGGTLFHRTAFAGATTGQQLLYALDEQVRRYESEGKVQKYEGWEFLSAVLDESKVCRGICAMNLRTMEVRTFPADAIIIATGGIGAIFGKSTNSVVCTGSAQSALYQQGAYYANGEFIQVHPTSIPGEDKLRLMSESARGEGGRVWVPRKAGDSRDWKSIPAAERFYFLEEWYPKYGNLVPRDVATRAIHKVVYELGLGIDGQPMVYLDLTHIDRETLNRKLEGILEIYEKFVGDDPREVPMKIFPGMHYTMGGLWVDYNQMTNLSGVFAAGEAEYNYHGANRLGANSLLSCIHGGFVAGPKALEYAKALPAAQGDGGHSAEKKRQEEMNAGLMRSDGTENPFKLWRELGDTMTKNVTVIRYNKGCKEADVKIYELLERYRNINLSDKSSWANTSFAFTRQLYNMLQLGRVVAQGAALRDESRGAHYKPDFPERNDEKFLKTTKAYFAPDADEPRFEYETVDTQFIKPRPRRYDAVK</sequence>
<dbReference type="InterPro" id="IPR015939">
    <property type="entry name" value="Fum_Rdtase/Succ_DH_flav-like_C"/>
</dbReference>
<dbReference type="PANTHER" id="PTHR11632:SF53">
    <property type="entry name" value="SUCCINATE DEHYDROGENASE FLAVOPROTEIN SUBUNIT"/>
    <property type="match status" value="1"/>
</dbReference>
<keyword evidence="8" id="KW-0274">FAD</keyword>
<keyword evidence="7" id="KW-0285">Flavoprotein</keyword>
<keyword evidence="17" id="KW-1185">Reference proteome</keyword>
<reference evidence="16 17" key="1">
    <citation type="journal article" date="2018" name="Front. Microbiol.">
        <title>Hydrolytic Capabilities as a Key to Environmental Success: Chitinolytic and Cellulolytic Acidobacteria From Acidic Sub-arctic Soils and Boreal Peatlands.</title>
        <authorList>
            <person name="Belova S.E."/>
            <person name="Ravin N.V."/>
            <person name="Pankratov T.A."/>
            <person name="Rakitin A.L."/>
            <person name="Ivanova A.A."/>
            <person name="Beletsky A.V."/>
            <person name="Mardanov A.V."/>
            <person name="Sinninghe Damste J.S."/>
            <person name="Dedysh S.N."/>
        </authorList>
    </citation>
    <scope>NUCLEOTIDE SEQUENCE [LARGE SCALE GENOMIC DNA]</scope>
    <source>
        <strain evidence="16 17">SBC82</strain>
    </source>
</reference>
<dbReference type="PRINTS" id="PR00368">
    <property type="entry name" value="FADPNR"/>
</dbReference>
<dbReference type="NCBIfam" id="NF006392">
    <property type="entry name" value="PRK08641.1"/>
    <property type="match status" value="1"/>
</dbReference>
<dbReference type="KEGG" id="abas:ACPOL_6015"/>
<dbReference type="InterPro" id="IPR036188">
    <property type="entry name" value="FAD/NAD-bd_sf"/>
</dbReference>
<dbReference type="AlphaFoldDB" id="A0A2Z5G8G3"/>
<dbReference type="GO" id="GO:0009055">
    <property type="term" value="F:electron transfer activity"/>
    <property type="evidence" value="ECO:0007669"/>
    <property type="project" value="TreeGrafter"/>
</dbReference>
<keyword evidence="6" id="KW-1003">Cell membrane</keyword>
<dbReference type="EMBL" id="CP030840">
    <property type="protein sequence ID" value="AXC15259.1"/>
    <property type="molecule type" value="Genomic_DNA"/>
</dbReference>
<dbReference type="Gene3D" id="3.50.50.60">
    <property type="entry name" value="FAD/NAD(P)-binding domain"/>
    <property type="match status" value="1"/>
</dbReference>
<dbReference type="OrthoDB" id="9806724at2"/>
<organism evidence="16 17">
    <name type="scientific">Acidisarcina polymorpha</name>
    <dbReference type="NCBI Taxonomy" id="2211140"/>
    <lineage>
        <taxon>Bacteria</taxon>
        <taxon>Pseudomonadati</taxon>
        <taxon>Acidobacteriota</taxon>
        <taxon>Terriglobia</taxon>
        <taxon>Terriglobales</taxon>
        <taxon>Acidobacteriaceae</taxon>
        <taxon>Acidisarcina</taxon>
    </lineage>
</organism>
<keyword evidence="11" id="KW-0472">Membrane</keyword>
<dbReference type="GO" id="GO:0009061">
    <property type="term" value="P:anaerobic respiration"/>
    <property type="evidence" value="ECO:0007669"/>
    <property type="project" value="TreeGrafter"/>
</dbReference>
<evidence type="ECO:0000256" key="2">
    <source>
        <dbReference type="ARBA" id="ARBA00004515"/>
    </source>
</evidence>
<dbReference type="InterPro" id="IPR030664">
    <property type="entry name" value="SdhA/FrdA/AprA"/>
</dbReference>
<evidence type="ECO:0000256" key="9">
    <source>
        <dbReference type="ARBA" id="ARBA00022982"/>
    </source>
</evidence>
<dbReference type="InterPro" id="IPR027477">
    <property type="entry name" value="Succ_DH/fumarate_Rdtase_cat_sf"/>
</dbReference>
<comment type="subcellular location">
    <subcellularLocation>
        <location evidence="2">Cell inner membrane</location>
        <topology evidence="2">Peripheral membrane protein</topology>
        <orientation evidence="2">Cytoplasmic side</orientation>
    </subcellularLocation>
</comment>
<dbReference type="SUPFAM" id="SSF46977">
    <property type="entry name" value="Succinate dehydrogenase/fumarate reductase flavoprotein C-terminal domain"/>
    <property type="match status" value="1"/>
</dbReference>
<dbReference type="SUPFAM" id="SSF56425">
    <property type="entry name" value="Succinate dehydrogenase/fumarate reductase flavoprotein, catalytic domain"/>
    <property type="match status" value="1"/>
</dbReference>
<dbReference type="Proteomes" id="UP000253606">
    <property type="component" value="Chromosome"/>
</dbReference>
<dbReference type="Pfam" id="PF00890">
    <property type="entry name" value="FAD_binding_2"/>
    <property type="match status" value="1"/>
</dbReference>
<dbReference type="InterPro" id="IPR037099">
    <property type="entry name" value="Fum_R/Succ_DH_flav-like_C_sf"/>
</dbReference>
<feature type="domain" description="FAD-dependent oxidoreductase 2 FAD-binding" evidence="14">
    <location>
        <begin position="7"/>
        <end position="405"/>
    </location>
</feature>
<dbReference type="InterPro" id="IPR011280">
    <property type="entry name" value="Succ_DH/Fum_Rdt_flav_su"/>
</dbReference>
<dbReference type="PROSITE" id="PS00504">
    <property type="entry name" value="FRD_SDH_FAD_BINDING"/>
    <property type="match status" value="1"/>
</dbReference>
<comment type="similarity">
    <text evidence="3">Belongs to the FAD-dependent oxidoreductase 2 family. FRD/SDH subfamily.</text>
</comment>
<evidence type="ECO:0000256" key="1">
    <source>
        <dbReference type="ARBA" id="ARBA00001974"/>
    </source>
</evidence>
<dbReference type="GO" id="GO:0008177">
    <property type="term" value="F:succinate dehydrogenase (quinone) activity"/>
    <property type="evidence" value="ECO:0007669"/>
    <property type="project" value="UniProtKB-EC"/>
</dbReference>
<proteinExistence type="inferred from homology"/>
<name>A0A2Z5G8G3_9BACT</name>
<dbReference type="SUPFAM" id="SSF51905">
    <property type="entry name" value="FAD/NAD(P)-binding domain"/>
    <property type="match status" value="1"/>
</dbReference>
<dbReference type="Pfam" id="PF02910">
    <property type="entry name" value="Succ_DH_flav_C"/>
    <property type="match status" value="1"/>
</dbReference>
<keyword evidence="10" id="KW-0560">Oxidoreductase</keyword>
<evidence type="ECO:0000256" key="12">
    <source>
        <dbReference type="ARBA" id="ARBA00049220"/>
    </source>
</evidence>
<evidence type="ECO:0000256" key="6">
    <source>
        <dbReference type="ARBA" id="ARBA00022475"/>
    </source>
</evidence>
<accession>A0A2Z5G8G3</accession>
<dbReference type="PANTHER" id="PTHR11632">
    <property type="entry name" value="SUCCINATE DEHYDROGENASE 2 FLAVOPROTEIN SUBUNIT"/>
    <property type="match status" value="1"/>
</dbReference>
<evidence type="ECO:0000313" key="17">
    <source>
        <dbReference type="Proteomes" id="UP000253606"/>
    </source>
</evidence>
<dbReference type="Gene3D" id="1.20.58.100">
    <property type="entry name" value="Fumarate reductase/succinate dehydrogenase flavoprotein-like, C-terminal domain"/>
    <property type="match status" value="1"/>
</dbReference>
<keyword evidence="5" id="KW-0813">Transport</keyword>
<dbReference type="FunFam" id="3.50.50.60:FF:000009">
    <property type="entry name" value="Succinate dehydrogenase flavoprotein subunit"/>
    <property type="match status" value="1"/>
</dbReference>
<evidence type="ECO:0000256" key="10">
    <source>
        <dbReference type="ARBA" id="ARBA00023002"/>
    </source>
</evidence>
<protein>
    <recommendedName>
        <fullName evidence="4">succinate dehydrogenase</fullName>
        <ecNumber evidence="4">1.3.5.1</ecNumber>
    </recommendedName>
</protein>
<evidence type="ECO:0000259" key="14">
    <source>
        <dbReference type="Pfam" id="PF00890"/>
    </source>
</evidence>
<keyword evidence="9" id="KW-0249">Electron transport</keyword>
<evidence type="ECO:0000256" key="8">
    <source>
        <dbReference type="ARBA" id="ARBA00022827"/>
    </source>
</evidence>
<evidence type="ECO:0000256" key="11">
    <source>
        <dbReference type="ARBA" id="ARBA00023136"/>
    </source>
</evidence>
<comment type="catalytic activity">
    <reaction evidence="12">
        <text>a quinone + succinate = fumarate + a quinol</text>
        <dbReference type="Rhea" id="RHEA:40523"/>
        <dbReference type="ChEBI" id="CHEBI:24646"/>
        <dbReference type="ChEBI" id="CHEBI:29806"/>
        <dbReference type="ChEBI" id="CHEBI:30031"/>
        <dbReference type="ChEBI" id="CHEBI:132124"/>
        <dbReference type="EC" id="1.3.5.1"/>
    </reaction>
</comment>
<dbReference type="GO" id="GO:0005886">
    <property type="term" value="C:plasma membrane"/>
    <property type="evidence" value="ECO:0007669"/>
    <property type="project" value="UniProtKB-SubCell"/>
</dbReference>
<dbReference type="Gene3D" id="3.90.700.10">
    <property type="entry name" value="Succinate dehydrogenase/fumarate reductase flavoprotein, catalytic domain"/>
    <property type="match status" value="1"/>
</dbReference>
<dbReference type="GO" id="GO:0050660">
    <property type="term" value="F:flavin adenine dinucleotide binding"/>
    <property type="evidence" value="ECO:0007669"/>
    <property type="project" value="TreeGrafter"/>
</dbReference>
<evidence type="ECO:0000256" key="13">
    <source>
        <dbReference type="PIRSR" id="PIRSR630664-50"/>
    </source>
</evidence>
<comment type="cofactor">
    <cofactor evidence="1">
        <name>FAD</name>
        <dbReference type="ChEBI" id="CHEBI:57692"/>
    </cofactor>
</comment>
<evidence type="ECO:0000259" key="15">
    <source>
        <dbReference type="Pfam" id="PF02910"/>
    </source>
</evidence>
<dbReference type="NCBIfam" id="TIGR01811">
    <property type="entry name" value="sdhA_Bsu"/>
    <property type="match status" value="1"/>
</dbReference>
<gene>
    <name evidence="16" type="ORF">ACPOL_6015</name>
</gene>
<evidence type="ECO:0000256" key="5">
    <source>
        <dbReference type="ARBA" id="ARBA00022448"/>
    </source>
</evidence>
<dbReference type="RefSeq" id="WP_114209864.1">
    <property type="nucleotide sequence ID" value="NZ_CP030840.1"/>
</dbReference>
<dbReference type="InterPro" id="IPR003952">
    <property type="entry name" value="FRD_SDH_FAD_BS"/>
</dbReference>
<evidence type="ECO:0000256" key="4">
    <source>
        <dbReference type="ARBA" id="ARBA00012792"/>
    </source>
</evidence>
<evidence type="ECO:0000313" key="16">
    <source>
        <dbReference type="EMBL" id="AXC15259.1"/>
    </source>
</evidence>